<keyword evidence="3" id="KW-1185">Reference proteome</keyword>
<proteinExistence type="predicted"/>
<evidence type="ECO:0000313" key="3">
    <source>
        <dbReference type="Proteomes" id="UP001519460"/>
    </source>
</evidence>
<reference evidence="2 3" key="1">
    <citation type="journal article" date="2023" name="Sci. Data">
        <title>Genome assembly of the Korean intertidal mud-creeper Batillaria attramentaria.</title>
        <authorList>
            <person name="Patra A.K."/>
            <person name="Ho P.T."/>
            <person name="Jun S."/>
            <person name="Lee S.J."/>
            <person name="Kim Y."/>
            <person name="Won Y.J."/>
        </authorList>
    </citation>
    <scope>NUCLEOTIDE SEQUENCE [LARGE SCALE GENOMIC DNA]</scope>
    <source>
        <strain evidence="2">Wonlab-2016</strain>
    </source>
</reference>
<name>A0ABD0LJS6_9CAEN</name>
<evidence type="ECO:0000313" key="2">
    <source>
        <dbReference type="EMBL" id="KAK7499423.1"/>
    </source>
</evidence>
<organism evidence="2 3">
    <name type="scientific">Batillaria attramentaria</name>
    <dbReference type="NCBI Taxonomy" id="370345"/>
    <lineage>
        <taxon>Eukaryota</taxon>
        <taxon>Metazoa</taxon>
        <taxon>Spiralia</taxon>
        <taxon>Lophotrochozoa</taxon>
        <taxon>Mollusca</taxon>
        <taxon>Gastropoda</taxon>
        <taxon>Caenogastropoda</taxon>
        <taxon>Sorbeoconcha</taxon>
        <taxon>Cerithioidea</taxon>
        <taxon>Batillariidae</taxon>
        <taxon>Batillaria</taxon>
    </lineage>
</organism>
<dbReference type="Proteomes" id="UP001519460">
    <property type="component" value="Unassembled WGS sequence"/>
</dbReference>
<accession>A0ABD0LJS6</accession>
<dbReference type="EMBL" id="JACVVK020000044">
    <property type="protein sequence ID" value="KAK7499423.1"/>
    <property type="molecule type" value="Genomic_DNA"/>
</dbReference>
<feature type="non-terminal residue" evidence="2">
    <location>
        <position position="75"/>
    </location>
</feature>
<dbReference type="AlphaFoldDB" id="A0ABD0LJS6"/>
<comment type="caution">
    <text evidence="2">The sequence shown here is derived from an EMBL/GenBank/DDBJ whole genome shotgun (WGS) entry which is preliminary data.</text>
</comment>
<sequence length="75" mass="8440">MVKSEGRQATTHWEWGHQGGQGQRPIVIGKWTRCMDMAVERLEAIIHTKPLFMLQQEADNSQTRAITHAGRAAAN</sequence>
<feature type="region of interest" description="Disordered" evidence="1">
    <location>
        <begin position="1"/>
        <end position="22"/>
    </location>
</feature>
<protein>
    <submittedName>
        <fullName evidence="2">Uncharacterized protein</fullName>
    </submittedName>
</protein>
<gene>
    <name evidence="2" type="ORF">BaRGS_00009398</name>
</gene>
<evidence type="ECO:0000256" key="1">
    <source>
        <dbReference type="SAM" id="MobiDB-lite"/>
    </source>
</evidence>